<evidence type="ECO:0000313" key="3">
    <source>
        <dbReference type="Proteomes" id="UP000314251"/>
    </source>
</evidence>
<dbReference type="Pfam" id="PF18029">
    <property type="entry name" value="Glyoxalase_6"/>
    <property type="match status" value="1"/>
</dbReference>
<protein>
    <submittedName>
        <fullName evidence="2">VOC family protein</fullName>
    </submittedName>
</protein>
<dbReference type="CDD" id="cd06587">
    <property type="entry name" value="VOC"/>
    <property type="match status" value="1"/>
</dbReference>
<organism evidence="2 3">
    <name type="scientific">Streptomyces mimosae</name>
    <dbReference type="NCBI Taxonomy" id="2586635"/>
    <lineage>
        <taxon>Bacteria</taxon>
        <taxon>Bacillati</taxon>
        <taxon>Actinomycetota</taxon>
        <taxon>Actinomycetes</taxon>
        <taxon>Kitasatosporales</taxon>
        <taxon>Streptomycetaceae</taxon>
        <taxon>Streptomyces</taxon>
    </lineage>
</organism>
<dbReference type="EMBL" id="VDLY02000001">
    <property type="protein sequence ID" value="KAB8170896.1"/>
    <property type="molecule type" value="Genomic_DNA"/>
</dbReference>
<dbReference type="InterPro" id="IPR041581">
    <property type="entry name" value="Glyoxalase_6"/>
</dbReference>
<evidence type="ECO:0000313" key="2">
    <source>
        <dbReference type="EMBL" id="KAB8170896.1"/>
    </source>
</evidence>
<dbReference type="OrthoDB" id="1645442at2"/>
<sequence>MDARRESGGTPGFRLTGVVLDAPDARELAGFYRRLLGWQVLDDEPDWVRLAPPGGGTGLSFQSEPAYLPPVWPSGRERQQMMLHLDIRVDELASATAHALDAGATLAAFQPQDDVRVLLDPAGHPFCLWTEPEPPERA</sequence>
<proteinExistence type="predicted"/>
<dbReference type="SUPFAM" id="SSF54593">
    <property type="entry name" value="Glyoxalase/Bleomycin resistance protein/Dihydroxybiphenyl dioxygenase"/>
    <property type="match status" value="1"/>
</dbReference>
<dbReference type="Proteomes" id="UP000314251">
    <property type="component" value="Unassembled WGS sequence"/>
</dbReference>
<dbReference type="RefSeq" id="WP_139665583.1">
    <property type="nucleotide sequence ID" value="NZ_VDLY02000001.1"/>
</dbReference>
<comment type="caution">
    <text evidence="2">The sequence shown here is derived from an EMBL/GenBank/DDBJ whole genome shotgun (WGS) entry which is preliminary data.</text>
</comment>
<dbReference type="PANTHER" id="PTHR35908">
    <property type="entry name" value="HYPOTHETICAL FUSION PROTEIN"/>
    <property type="match status" value="1"/>
</dbReference>
<feature type="domain" description="VOC" evidence="1">
    <location>
        <begin position="14"/>
        <end position="135"/>
    </location>
</feature>
<dbReference type="InterPro" id="IPR037523">
    <property type="entry name" value="VOC_core"/>
</dbReference>
<evidence type="ECO:0000259" key="1">
    <source>
        <dbReference type="PROSITE" id="PS51819"/>
    </source>
</evidence>
<dbReference type="PANTHER" id="PTHR35908:SF1">
    <property type="entry name" value="CONSERVED PROTEIN"/>
    <property type="match status" value="1"/>
</dbReference>
<accession>A0A5N6AS21</accession>
<name>A0A5N6AS21_9ACTN</name>
<gene>
    <name evidence="2" type="ORF">FH607_000670</name>
</gene>
<dbReference type="InterPro" id="IPR029068">
    <property type="entry name" value="Glyas_Bleomycin-R_OHBP_Dase"/>
</dbReference>
<dbReference type="PROSITE" id="PS51819">
    <property type="entry name" value="VOC"/>
    <property type="match status" value="1"/>
</dbReference>
<dbReference type="Gene3D" id="3.10.180.10">
    <property type="entry name" value="2,3-Dihydroxybiphenyl 1,2-Dioxygenase, domain 1"/>
    <property type="match status" value="1"/>
</dbReference>
<dbReference type="AlphaFoldDB" id="A0A5N6AS21"/>
<keyword evidence="3" id="KW-1185">Reference proteome</keyword>
<reference evidence="2" key="1">
    <citation type="submission" date="2019-10" db="EMBL/GenBank/DDBJ databases">
        <title>Nonomuraea sp. nov., isolated from Phyllanthus amarus.</title>
        <authorList>
            <person name="Klykleung N."/>
            <person name="Tanasupawat S."/>
        </authorList>
    </citation>
    <scope>NUCLEOTIDE SEQUENCE [LARGE SCALE GENOMIC DNA]</scope>
    <source>
        <strain evidence="2">3MP-10</strain>
    </source>
</reference>